<keyword evidence="1" id="KW-0472">Membrane</keyword>
<proteinExistence type="predicted"/>
<dbReference type="RefSeq" id="WP_243920431.1">
    <property type="nucleotide sequence ID" value="NZ_JALHLG010000011.1"/>
</dbReference>
<feature type="transmembrane region" description="Helical" evidence="1">
    <location>
        <begin position="6"/>
        <end position="26"/>
    </location>
</feature>
<keyword evidence="1" id="KW-1133">Transmembrane helix</keyword>
<reference evidence="2 3" key="1">
    <citation type="submission" date="2022-04" db="EMBL/GenBank/DDBJ databases">
        <title>Identification of a novel bacterium isolated from mangrove sediments.</title>
        <authorList>
            <person name="Pan X."/>
        </authorList>
    </citation>
    <scope>NUCLEOTIDE SEQUENCE [LARGE SCALE GENOMIC DNA]</scope>
    <source>
        <strain evidence="2 3">B2638</strain>
    </source>
</reference>
<accession>A0ABT0BQ05</accession>
<dbReference type="EMBL" id="JALHLG010000011">
    <property type="protein sequence ID" value="MCJ2187130.1"/>
    <property type="molecule type" value="Genomic_DNA"/>
</dbReference>
<evidence type="ECO:0008006" key="4">
    <source>
        <dbReference type="Google" id="ProtNLM"/>
    </source>
</evidence>
<gene>
    <name evidence="2" type="ORF">MTR66_09925</name>
</gene>
<organism evidence="2 3">
    <name type="scientific">Novosphingobium beihaiensis</name>
    <dbReference type="NCBI Taxonomy" id="2930389"/>
    <lineage>
        <taxon>Bacteria</taxon>
        <taxon>Pseudomonadati</taxon>
        <taxon>Pseudomonadota</taxon>
        <taxon>Alphaproteobacteria</taxon>
        <taxon>Sphingomonadales</taxon>
        <taxon>Sphingomonadaceae</taxon>
        <taxon>Novosphingobium</taxon>
    </lineage>
</organism>
<feature type="transmembrane region" description="Helical" evidence="1">
    <location>
        <begin position="100"/>
        <end position="119"/>
    </location>
</feature>
<name>A0ABT0BQ05_9SPHN</name>
<evidence type="ECO:0000256" key="1">
    <source>
        <dbReference type="SAM" id="Phobius"/>
    </source>
</evidence>
<protein>
    <recommendedName>
        <fullName evidence="4">DUF3592 domain-containing protein</fullName>
    </recommendedName>
</protein>
<keyword evidence="1" id="KW-0812">Transmembrane</keyword>
<dbReference type="Proteomes" id="UP001202281">
    <property type="component" value="Unassembled WGS sequence"/>
</dbReference>
<evidence type="ECO:0000313" key="3">
    <source>
        <dbReference type="Proteomes" id="UP001202281"/>
    </source>
</evidence>
<keyword evidence="3" id="KW-1185">Reference proteome</keyword>
<evidence type="ECO:0000313" key="2">
    <source>
        <dbReference type="EMBL" id="MCJ2187130.1"/>
    </source>
</evidence>
<comment type="caution">
    <text evidence="2">The sequence shown here is derived from an EMBL/GenBank/DDBJ whole genome shotgun (WGS) entry which is preliminary data.</text>
</comment>
<feature type="transmembrane region" description="Helical" evidence="1">
    <location>
        <begin position="47"/>
        <end position="68"/>
    </location>
</feature>
<sequence>MLGTSLVAILTAAFLLPGLVAVYFFYRAGQTAEADPVLPSMGSPEGLVQFGCFAIGVHLLYVTGLWLVSSDHPCIPLPLADPYSVLRSGSPGLDSREEQFAVFAGLVLLNLTAAGFGILTGEIVRGAGKLSIFYGPLTDLLRHARGPEAFITAYVLTRTEQHGYTLGYEGIVTSLVRDSKKLPAVVVLKDVTPFRIKASSRAARREPAGRPIENLILRGEDWQNIAFRVYRIE</sequence>